<feature type="region of interest" description="Disordered" evidence="1">
    <location>
        <begin position="222"/>
        <end position="255"/>
    </location>
</feature>
<comment type="caution">
    <text evidence="2">The sequence shown here is derived from an EMBL/GenBank/DDBJ whole genome shotgun (WGS) entry which is preliminary data.</text>
</comment>
<dbReference type="Proteomes" id="UP000193391">
    <property type="component" value="Unassembled WGS sequence"/>
</dbReference>
<dbReference type="AlphaFoldDB" id="A0A1Y2L0L5"/>
<accession>A0A1Y2L0L5</accession>
<evidence type="ECO:0000313" key="2">
    <source>
        <dbReference type="EMBL" id="OSQ37255.1"/>
    </source>
</evidence>
<keyword evidence="3" id="KW-1185">Reference proteome</keyword>
<proteinExistence type="predicted"/>
<organism evidence="2 3">
    <name type="scientific">Thalassospira mesophila</name>
    <dbReference type="NCBI Taxonomy" id="1293891"/>
    <lineage>
        <taxon>Bacteria</taxon>
        <taxon>Pseudomonadati</taxon>
        <taxon>Pseudomonadota</taxon>
        <taxon>Alphaproteobacteria</taxon>
        <taxon>Rhodospirillales</taxon>
        <taxon>Thalassospiraceae</taxon>
        <taxon>Thalassospira</taxon>
    </lineage>
</organism>
<dbReference type="EMBL" id="JFKA01000007">
    <property type="protein sequence ID" value="OSQ37255.1"/>
    <property type="molecule type" value="Genomic_DNA"/>
</dbReference>
<evidence type="ECO:0000313" key="3">
    <source>
        <dbReference type="Proteomes" id="UP000193391"/>
    </source>
</evidence>
<gene>
    <name evidence="2" type="ORF">TMES_15175</name>
</gene>
<sequence>MALGFIGITSEASAQSDSGFLKISANDSPVQYHPPFNAEAVYLRQTRPNSTVYVARWLDQSDPAHSSNQIYIESVFSQTSPGFAFRTDTPPAKLLGMFEELQNKTRQNGDNFAYQTPIGPAMVLPFARANAQCISFSSRWDPVRADQRGSQLLGYFCEPIAVQTAPGHNAPAQQMTMAAAHDFAADFFLRFDVNLPDNTGAPAAAGPTPAITAAGAMALPGSGTLPVEQSQLPGENSQTGAARTAPDASAIAPAPGTPPAPIIPADQGIGIVTNWNNADGNGALKFDKPAGEGTMIIDDANRHCEGYWRHEGGSYQTPTVPFGTWAVFCTDGTSARGSYGSADPSHVKGDGKDNNGQPVFFRQAGQ</sequence>
<feature type="compositionally biased region" description="Polar residues" evidence="1">
    <location>
        <begin position="227"/>
        <end position="241"/>
    </location>
</feature>
<name>A0A1Y2L0L5_9PROT</name>
<protein>
    <submittedName>
        <fullName evidence="2">Uncharacterized protein</fullName>
    </submittedName>
</protein>
<dbReference type="STRING" id="1293891.TMES_15175"/>
<feature type="region of interest" description="Disordered" evidence="1">
    <location>
        <begin position="337"/>
        <end position="366"/>
    </location>
</feature>
<reference evidence="2 3" key="1">
    <citation type="submission" date="2014-03" db="EMBL/GenBank/DDBJ databases">
        <title>The draft genome sequence of Thalassospira mesophila JCM 18969.</title>
        <authorList>
            <person name="Lai Q."/>
            <person name="Shao Z."/>
        </authorList>
    </citation>
    <scope>NUCLEOTIDE SEQUENCE [LARGE SCALE GENOMIC DNA]</scope>
    <source>
        <strain evidence="2 3">JCM 18969</strain>
    </source>
</reference>
<evidence type="ECO:0000256" key="1">
    <source>
        <dbReference type="SAM" id="MobiDB-lite"/>
    </source>
</evidence>